<evidence type="ECO:0000256" key="7">
    <source>
        <dbReference type="ARBA" id="ARBA00049897"/>
    </source>
</evidence>
<dbReference type="UniPathway" id="UPA00060"/>
<dbReference type="AlphaFoldDB" id="U3GX62"/>
<keyword evidence="6 8" id="KW-0704">Schiff base</keyword>
<feature type="binding site" evidence="8">
    <location>
        <begin position="217"/>
        <end position="218"/>
    </location>
    <ligand>
        <name>1-deoxy-D-xylulose 5-phosphate</name>
        <dbReference type="ChEBI" id="CHEBI:57792"/>
    </ligand>
</feature>
<dbReference type="PANTHER" id="PTHR34266:SF2">
    <property type="entry name" value="THIAZOLE SYNTHASE"/>
    <property type="match status" value="1"/>
</dbReference>
<keyword evidence="5 8" id="KW-0784">Thiamine biosynthesis</keyword>
<dbReference type="InterPro" id="IPR008867">
    <property type="entry name" value="ThiG"/>
</dbReference>
<dbReference type="PANTHER" id="PTHR34266">
    <property type="entry name" value="THIAZOLE SYNTHASE"/>
    <property type="match status" value="1"/>
</dbReference>
<feature type="binding site" evidence="8">
    <location>
        <begin position="195"/>
        <end position="196"/>
    </location>
    <ligand>
        <name>1-deoxy-D-xylulose 5-phosphate</name>
        <dbReference type="ChEBI" id="CHEBI:57792"/>
    </ligand>
</feature>
<evidence type="ECO:0000256" key="6">
    <source>
        <dbReference type="ARBA" id="ARBA00023270"/>
    </source>
</evidence>
<keyword evidence="8" id="KW-0963">Cytoplasm</keyword>
<dbReference type="Gene3D" id="3.20.20.70">
    <property type="entry name" value="Aldolase class I"/>
    <property type="match status" value="1"/>
</dbReference>
<evidence type="ECO:0000256" key="2">
    <source>
        <dbReference type="ARBA" id="ARBA00004948"/>
    </source>
</evidence>
<evidence type="ECO:0000313" key="10">
    <source>
        <dbReference type="EMBL" id="AGU15063.1"/>
    </source>
</evidence>
<feature type="binding site" evidence="8">
    <location>
        <position position="168"/>
    </location>
    <ligand>
        <name>1-deoxy-D-xylulose 5-phosphate</name>
        <dbReference type="ChEBI" id="CHEBI:57792"/>
    </ligand>
</feature>
<dbReference type="InterPro" id="IPR013785">
    <property type="entry name" value="Aldolase_TIM"/>
</dbReference>
<accession>U3GX62</accession>
<gene>
    <name evidence="8" type="primary">thiG</name>
    <name evidence="10" type="ORF">CARG_04620</name>
</gene>
<comment type="subunit">
    <text evidence="8">Homotetramer. Forms heterodimers with either ThiH or ThiS.</text>
</comment>
<dbReference type="GO" id="GO:0009229">
    <property type="term" value="P:thiamine diphosphate biosynthetic process"/>
    <property type="evidence" value="ECO:0007669"/>
    <property type="project" value="UniProtKB-UniRule"/>
</dbReference>
<name>U3GX62_9CORY</name>
<dbReference type="Proteomes" id="UP000016943">
    <property type="component" value="Chromosome"/>
</dbReference>
<dbReference type="Pfam" id="PF05690">
    <property type="entry name" value="ThiG"/>
    <property type="match status" value="1"/>
</dbReference>
<keyword evidence="4 8" id="KW-0808">Transferase</keyword>
<dbReference type="HAMAP" id="MF_00443">
    <property type="entry name" value="ThiG"/>
    <property type="match status" value="1"/>
</dbReference>
<dbReference type="eggNOG" id="COG2022">
    <property type="taxonomic scope" value="Bacteria"/>
</dbReference>
<comment type="pathway">
    <text evidence="2 8">Cofactor biosynthesis; thiamine diphosphate biosynthesis.</text>
</comment>
<reference evidence="10 11" key="1">
    <citation type="journal article" date="2013" name="Genome Announc.">
        <title>Whole-Genome Sequence of the Clinical Strain Corynebacterium argentoratense DSM 44202, Isolated from a Human Throat Specimen.</title>
        <authorList>
            <person name="Bomholt C."/>
            <person name="Glaub A."/>
            <person name="Gravermann K."/>
            <person name="Albersmeier A."/>
            <person name="Brinkrolf K."/>
            <person name="Ruckert C."/>
            <person name="Tauch A."/>
        </authorList>
    </citation>
    <scope>NUCLEOTIDE SEQUENCE [LARGE SCALE GENOMIC DNA]</scope>
    <source>
        <strain evidence="10">DSM 44202</strain>
    </source>
</reference>
<evidence type="ECO:0000256" key="4">
    <source>
        <dbReference type="ARBA" id="ARBA00022679"/>
    </source>
</evidence>
<evidence type="ECO:0000256" key="8">
    <source>
        <dbReference type="HAMAP-Rule" id="MF_00443"/>
    </source>
</evidence>
<evidence type="ECO:0000256" key="5">
    <source>
        <dbReference type="ARBA" id="ARBA00022977"/>
    </source>
</evidence>
<dbReference type="HOGENOM" id="CLU_062233_1_0_11"/>
<dbReference type="SUPFAM" id="SSF110399">
    <property type="entry name" value="ThiG-like"/>
    <property type="match status" value="1"/>
</dbReference>
<sequence length="272" mass="28498">MFMNSPSTGPAADTWMLAGREYHSRLLLGTGGMTSMDIMEDALVASGAQIATVALRRYQPSQAESLFSMLSRLGVDVLPNTAGCHTSRDAVLTAKLAREALGTDWVKLEVIADDDTLLPDVLELVDACERLSMDGFKVLAYTNDDPIVARRLASAGAAAIMPAGAPIGTGLGVLNPHNIELIASEHPELPVILDAGLGTASDAALAMELGCDAVLLASAVTRCAHPVDMARAMRKSVEAGLLARSAGRIPKRVHAVASSPMEGRAWADEVLS</sequence>
<organism evidence="10 11">
    <name type="scientific">Corynebacterium argentoratense DSM 44202</name>
    <dbReference type="NCBI Taxonomy" id="1348662"/>
    <lineage>
        <taxon>Bacteria</taxon>
        <taxon>Bacillati</taxon>
        <taxon>Actinomycetota</taxon>
        <taxon>Actinomycetes</taxon>
        <taxon>Mycobacteriales</taxon>
        <taxon>Corynebacteriaceae</taxon>
        <taxon>Corynebacterium</taxon>
    </lineage>
</organism>
<dbReference type="KEGG" id="caz:CARG_04620"/>
<evidence type="ECO:0000256" key="3">
    <source>
        <dbReference type="ARBA" id="ARBA00011960"/>
    </source>
</evidence>
<dbReference type="GO" id="GO:0005737">
    <property type="term" value="C:cytoplasm"/>
    <property type="evidence" value="ECO:0007669"/>
    <property type="project" value="UniProtKB-SubCell"/>
</dbReference>
<dbReference type="InterPro" id="IPR033983">
    <property type="entry name" value="Thiazole_synthase_ThiG"/>
</dbReference>
<comment type="similarity">
    <text evidence="8">Belongs to the ThiG family.</text>
</comment>
<feature type="domain" description="Thiazole synthase ThiG" evidence="9">
    <location>
        <begin position="17"/>
        <end position="260"/>
    </location>
</feature>
<dbReference type="PATRIC" id="fig|1348662.3.peg.908"/>
<dbReference type="EMBL" id="CP006365">
    <property type="protein sequence ID" value="AGU15063.1"/>
    <property type="molecule type" value="Genomic_DNA"/>
</dbReference>
<comment type="subcellular location">
    <subcellularLocation>
        <location evidence="8">Cytoplasm</location>
    </subcellularLocation>
</comment>
<evidence type="ECO:0000313" key="11">
    <source>
        <dbReference type="Proteomes" id="UP000016943"/>
    </source>
</evidence>
<dbReference type="STRING" id="1348662.CARG_04620"/>
<evidence type="ECO:0000256" key="1">
    <source>
        <dbReference type="ARBA" id="ARBA00002834"/>
    </source>
</evidence>
<feature type="active site" description="Schiff-base intermediate with DXP" evidence="8">
    <location>
        <position position="107"/>
    </location>
</feature>
<evidence type="ECO:0000259" key="9">
    <source>
        <dbReference type="Pfam" id="PF05690"/>
    </source>
</evidence>
<comment type="function">
    <text evidence="1 8">Catalyzes the rearrangement of 1-deoxy-D-xylulose 5-phosphate (DXP) to produce the thiazole phosphate moiety of thiamine. Sulfur is provided by the thiocarboxylate moiety of the carrier protein ThiS. In vitro, sulfur can be provided by H(2)S.</text>
</comment>
<protein>
    <recommendedName>
        <fullName evidence="3 8">Thiazole synthase</fullName>
        <ecNumber evidence="3 8">2.8.1.10</ecNumber>
    </recommendedName>
</protein>
<dbReference type="GO" id="GO:1990107">
    <property type="term" value="F:thiazole synthase activity"/>
    <property type="evidence" value="ECO:0007669"/>
    <property type="project" value="UniProtKB-EC"/>
</dbReference>
<keyword evidence="11" id="KW-1185">Reference proteome</keyword>
<dbReference type="EC" id="2.8.1.10" evidence="3 8"/>
<comment type="catalytic activity">
    <reaction evidence="7 8">
        <text>[ThiS sulfur-carrier protein]-C-terminal-Gly-aminoethanethioate + 2-iminoacetate + 1-deoxy-D-xylulose 5-phosphate = [ThiS sulfur-carrier protein]-C-terminal Gly-Gly + 2-[(2R,5Z)-2-carboxy-4-methylthiazol-5(2H)-ylidene]ethyl phosphate + 2 H2O + H(+)</text>
        <dbReference type="Rhea" id="RHEA:26297"/>
        <dbReference type="Rhea" id="RHEA-COMP:12909"/>
        <dbReference type="Rhea" id="RHEA-COMP:19908"/>
        <dbReference type="ChEBI" id="CHEBI:15377"/>
        <dbReference type="ChEBI" id="CHEBI:15378"/>
        <dbReference type="ChEBI" id="CHEBI:57792"/>
        <dbReference type="ChEBI" id="CHEBI:62899"/>
        <dbReference type="ChEBI" id="CHEBI:77846"/>
        <dbReference type="ChEBI" id="CHEBI:90778"/>
        <dbReference type="ChEBI" id="CHEBI:232372"/>
        <dbReference type="EC" id="2.8.1.10"/>
    </reaction>
</comment>
<proteinExistence type="inferred from homology"/>
<dbReference type="CDD" id="cd04728">
    <property type="entry name" value="ThiG"/>
    <property type="match status" value="1"/>
</dbReference>